<dbReference type="KEGG" id="cmt:CCM_03597"/>
<dbReference type="OrthoDB" id="10658119at2759"/>
<dbReference type="InParanoid" id="G3JBM0"/>
<proteinExistence type="predicted"/>
<protein>
    <submittedName>
        <fullName evidence="2">Uncharacterized protein</fullName>
    </submittedName>
</protein>
<gene>
    <name evidence="2" type="ORF">CCM_03597</name>
</gene>
<dbReference type="GeneID" id="18165623"/>
<dbReference type="AlphaFoldDB" id="G3JBM0"/>
<dbReference type="VEuPathDB" id="FungiDB:CCM_03597"/>
<accession>G3JBM0</accession>
<evidence type="ECO:0000256" key="1">
    <source>
        <dbReference type="SAM" id="MobiDB-lite"/>
    </source>
</evidence>
<organism evidence="2 3">
    <name type="scientific">Cordyceps militaris (strain CM01)</name>
    <name type="common">Caterpillar fungus</name>
    <dbReference type="NCBI Taxonomy" id="983644"/>
    <lineage>
        <taxon>Eukaryota</taxon>
        <taxon>Fungi</taxon>
        <taxon>Dikarya</taxon>
        <taxon>Ascomycota</taxon>
        <taxon>Pezizomycotina</taxon>
        <taxon>Sordariomycetes</taxon>
        <taxon>Hypocreomycetidae</taxon>
        <taxon>Hypocreales</taxon>
        <taxon>Cordycipitaceae</taxon>
        <taxon>Cordyceps</taxon>
    </lineage>
</organism>
<dbReference type="EMBL" id="JH126400">
    <property type="protein sequence ID" value="EGX95325.1"/>
    <property type="molecule type" value="Genomic_DNA"/>
</dbReference>
<evidence type="ECO:0000313" key="3">
    <source>
        <dbReference type="Proteomes" id="UP000001610"/>
    </source>
</evidence>
<dbReference type="HOGENOM" id="CLU_727649_0_0_1"/>
<keyword evidence="3" id="KW-1185">Reference proteome</keyword>
<sequence>MRRQRGKRIFDSALLPCQSPSALRCPLLGRDMRVVQLRDRRYNQRLNLLVGLVGRYLVGAERAALGVAPAALSRDAQPAVGAAGAHKDHFPLARRQQVANDEVVLVAVEAGARLVHQQRRVRLELVAGNHALGRPPVDEVLEKLGHGVEVHDEPLGARHARRVKVVKRLLLLVGPRQRARRVRGLDLVLGHALRRHEEVGHGGRQVQQAGGAERPHEARQPAQLVQVVANGDKREQEQHVVLAGLFVLAQHGAEARLVAGADHDARVVGVLLEEVQEAVLGVRVVPRVRLQAELAVQEDDGVPGAEKVLGRRGAARARAEVVDEPHRLLLQRHRRPARRDEHDPALRRRVGLNKGPRRGEVRLEVPRRRVRREVGVLGLD</sequence>
<evidence type="ECO:0000313" key="2">
    <source>
        <dbReference type="EMBL" id="EGX95325.1"/>
    </source>
</evidence>
<feature type="region of interest" description="Disordered" evidence="1">
    <location>
        <begin position="334"/>
        <end position="353"/>
    </location>
</feature>
<feature type="region of interest" description="Disordered" evidence="1">
    <location>
        <begin position="199"/>
        <end position="219"/>
    </location>
</feature>
<dbReference type="Proteomes" id="UP000001610">
    <property type="component" value="Unassembled WGS sequence"/>
</dbReference>
<name>G3JBM0_CORMM</name>
<reference evidence="2 3" key="1">
    <citation type="journal article" date="2011" name="Genome Biol.">
        <title>Genome sequence of the insect pathogenic fungus Cordyceps militaris, a valued traditional Chinese medicine.</title>
        <authorList>
            <person name="Zheng P."/>
            <person name="Xia Y."/>
            <person name="Xiao G."/>
            <person name="Xiong C."/>
            <person name="Hu X."/>
            <person name="Zhang S."/>
            <person name="Zheng H."/>
            <person name="Huang Y."/>
            <person name="Zhou Y."/>
            <person name="Wang S."/>
            <person name="Zhao G.P."/>
            <person name="Liu X."/>
            <person name="St Leger R.J."/>
            <person name="Wang C."/>
        </authorList>
    </citation>
    <scope>NUCLEOTIDE SEQUENCE [LARGE SCALE GENOMIC DNA]</scope>
    <source>
        <strain evidence="2 3">CM01</strain>
    </source>
</reference>
<dbReference type="RefSeq" id="XP_006668811.1">
    <property type="nucleotide sequence ID" value="XM_006668748.1"/>
</dbReference>